<dbReference type="InterPro" id="IPR019420">
    <property type="entry name" value="7TM_GPCR_serpentine_rcpt_Srbc"/>
</dbReference>
<dbReference type="Pfam" id="PF10316">
    <property type="entry name" value="7TM_GPCR_Srbc"/>
    <property type="match status" value="1"/>
</dbReference>
<keyword evidence="3" id="KW-1185">Reference proteome</keyword>
<dbReference type="SUPFAM" id="SSF81321">
    <property type="entry name" value="Family A G protein-coupled receptor-like"/>
    <property type="match status" value="1"/>
</dbReference>
<reference evidence="2" key="1">
    <citation type="submission" date="2023-10" db="EMBL/GenBank/DDBJ databases">
        <title>Genome assembly of Pristionchus species.</title>
        <authorList>
            <person name="Yoshida K."/>
            <person name="Sommer R.J."/>
        </authorList>
    </citation>
    <scope>NUCLEOTIDE SEQUENCE</scope>
    <source>
        <strain evidence="2">RS5133</strain>
    </source>
</reference>
<feature type="transmembrane region" description="Helical" evidence="1">
    <location>
        <begin position="137"/>
        <end position="157"/>
    </location>
</feature>
<dbReference type="PANTHER" id="PTHR46955">
    <property type="entry name" value="PROTEIN CBG01349-RELATED"/>
    <property type="match status" value="1"/>
</dbReference>
<gene>
    <name evidence="2" type="ORF">PFISCL1PPCAC_22915</name>
</gene>
<keyword evidence="1" id="KW-1133">Transmembrane helix</keyword>
<dbReference type="EMBL" id="BTSY01000006">
    <property type="protein sequence ID" value="GMT31618.1"/>
    <property type="molecule type" value="Genomic_DNA"/>
</dbReference>
<name>A0AAV5WMX2_9BILA</name>
<keyword evidence="1" id="KW-0812">Transmembrane</keyword>
<dbReference type="PANTHER" id="PTHR46955:SF5">
    <property type="entry name" value="G_PROTEIN_RECEP_F1_2 DOMAIN-CONTAINING PROTEIN"/>
    <property type="match status" value="1"/>
</dbReference>
<evidence type="ECO:0008006" key="4">
    <source>
        <dbReference type="Google" id="ProtNLM"/>
    </source>
</evidence>
<comment type="caution">
    <text evidence="2">The sequence shown here is derived from an EMBL/GenBank/DDBJ whole genome shotgun (WGS) entry which is preliminary data.</text>
</comment>
<feature type="transmembrane region" description="Helical" evidence="1">
    <location>
        <begin position="243"/>
        <end position="264"/>
    </location>
</feature>
<evidence type="ECO:0000313" key="2">
    <source>
        <dbReference type="EMBL" id="GMT31618.1"/>
    </source>
</evidence>
<dbReference type="InterPro" id="IPR052322">
    <property type="entry name" value="Mito_rRNA_Mtase_NSUN4"/>
</dbReference>
<feature type="transmembrane region" description="Helical" evidence="1">
    <location>
        <begin position="177"/>
        <end position="202"/>
    </location>
</feature>
<dbReference type="AlphaFoldDB" id="A0AAV5WMX2"/>
<feature type="transmembrane region" description="Helical" evidence="1">
    <location>
        <begin position="56"/>
        <end position="81"/>
    </location>
</feature>
<feature type="non-terminal residue" evidence="2">
    <location>
        <position position="323"/>
    </location>
</feature>
<protein>
    <recommendedName>
        <fullName evidence="4">G protein-coupled receptor</fullName>
    </recommendedName>
</protein>
<organism evidence="2 3">
    <name type="scientific">Pristionchus fissidentatus</name>
    <dbReference type="NCBI Taxonomy" id="1538716"/>
    <lineage>
        <taxon>Eukaryota</taxon>
        <taxon>Metazoa</taxon>
        <taxon>Ecdysozoa</taxon>
        <taxon>Nematoda</taxon>
        <taxon>Chromadorea</taxon>
        <taxon>Rhabditida</taxon>
        <taxon>Rhabditina</taxon>
        <taxon>Diplogasteromorpha</taxon>
        <taxon>Diplogasteroidea</taxon>
        <taxon>Neodiplogasteridae</taxon>
        <taxon>Pristionchus</taxon>
    </lineage>
</organism>
<accession>A0AAV5WMX2</accession>
<dbReference type="Proteomes" id="UP001432322">
    <property type="component" value="Unassembled WGS sequence"/>
</dbReference>
<proteinExistence type="predicted"/>
<feature type="transmembrane region" description="Helical" evidence="1">
    <location>
        <begin position="276"/>
        <end position="295"/>
    </location>
</feature>
<feature type="transmembrane region" description="Helical" evidence="1">
    <location>
        <begin position="24"/>
        <end position="44"/>
    </location>
</feature>
<evidence type="ECO:0000256" key="1">
    <source>
        <dbReference type="SAM" id="Phobius"/>
    </source>
</evidence>
<dbReference type="Gene3D" id="1.20.1070.10">
    <property type="entry name" value="Rhodopsin 7-helix transmembrane proteins"/>
    <property type="match status" value="1"/>
</dbReference>
<evidence type="ECO:0000313" key="3">
    <source>
        <dbReference type="Proteomes" id="UP001432322"/>
    </source>
</evidence>
<sequence>MVLDQSWLTYTQQHGHAGVRPAHVTAFVLAIVNFLLNGLIWYAFHACSKIINKSHLYLFYALAVTNCLTGFFSIPTFINLFAHNNLNCPKWSIIVGSAFEMALDRMRAILAIAIALERLFAIYRPRTFFLSDHKKNAMKICAFGVVWSVLDALFMIFEDGLSPIRTHCVSTSSSGPLFHTYFLIMSVVDGFFLFSVYVIFLVKFLSIRKSLPEPQSTIPKVCRRPLSIKRKGMKDLVGQTNSLTLTVIFCVLVFSVLPSTLYGYDMIMDRVVFMDLGPVVTIGYHLHGITSSFCYNYKHREIKRALDKVYPIRKRVCLTLSSS</sequence>
<keyword evidence="1" id="KW-0472">Membrane</keyword>